<dbReference type="Proteomes" id="UP000270219">
    <property type="component" value="Unassembled WGS sequence"/>
</dbReference>
<keyword evidence="1" id="KW-1133">Transmembrane helix</keyword>
<feature type="transmembrane region" description="Helical" evidence="1">
    <location>
        <begin position="12"/>
        <end position="37"/>
    </location>
</feature>
<evidence type="ECO:0000313" key="3">
    <source>
        <dbReference type="Proteomes" id="UP000270219"/>
    </source>
</evidence>
<reference evidence="2 3" key="1">
    <citation type="submission" date="2018-10" db="EMBL/GenBank/DDBJ databases">
        <title>Oceanobacillus sp. YLB-02 draft genome.</title>
        <authorList>
            <person name="Yu L."/>
        </authorList>
    </citation>
    <scope>NUCLEOTIDE SEQUENCE [LARGE SCALE GENOMIC DNA]</scope>
    <source>
        <strain evidence="2 3">YLB-02</strain>
    </source>
</reference>
<accession>A0A498D6C4</accession>
<gene>
    <name evidence="2" type="ORF">D8M04_18860</name>
</gene>
<evidence type="ECO:0000313" key="2">
    <source>
        <dbReference type="EMBL" id="RLL40607.1"/>
    </source>
</evidence>
<sequence length="68" mass="7724">MRRKNMDISDKILFSIGMYLFVVLFFILAVGVIFALLASWGGGKQEEIGDTVPIQNKETRNNDMRIDS</sequence>
<protein>
    <submittedName>
        <fullName evidence="2">Uncharacterized protein</fullName>
    </submittedName>
</protein>
<dbReference type="EMBL" id="RCHR01000011">
    <property type="protein sequence ID" value="RLL40607.1"/>
    <property type="molecule type" value="Genomic_DNA"/>
</dbReference>
<proteinExistence type="predicted"/>
<dbReference type="AlphaFoldDB" id="A0A498D6C4"/>
<keyword evidence="1" id="KW-0472">Membrane</keyword>
<dbReference type="OrthoDB" id="2943779at2"/>
<organism evidence="2 3">
    <name type="scientific">Oceanobacillus piezotolerans</name>
    <dbReference type="NCBI Taxonomy" id="2448030"/>
    <lineage>
        <taxon>Bacteria</taxon>
        <taxon>Bacillati</taxon>
        <taxon>Bacillota</taxon>
        <taxon>Bacilli</taxon>
        <taxon>Bacillales</taxon>
        <taxon>Bacillaceae</taxon>
        <taxon>Oceanobacillus</taxon>
    </lineage>
</organism>
<comment type="caution">
    <text evidence="2">The sequence shown here is derived from an EMBL/GenBank/DDBJ whole genome shotgun (WGS) entry which is preliminary data.</text>
</comment>
<keyword evidence="1" id="KW-0812">Transmembrane</keyword>
<evidence type="ECO:0000256" key="1">
    <source>
        <dbReference type="SAM" id="Phobius"/>
    </source>
</evidence>
<dbReference type="RefSeq" id="WP_121524959.1">
    <property type="nucleotide sequence ID" value="NZ_RCHR01000011.1"/>
</dbReference>
<name>A0A498D6C4_9BACI</name>
<keyword evidence="3" id="KW-1185">Reference proteome</keyword>